<feature type="region of interest" description="Disordered" evidence="6">
    <location>
        <begin position="32"/>
        <end position="111"/>
    </location>
</feature>
<organism evidence="8 9">
    <name type="scientific">Hemibagrus wyckioides</name>
    <dbReference type="NCBI Taxonomy" id="337641"/>
    <lineage>
        <taxon>Eukaryota</taxon>
        <taxon>Metazoa</taxon>
        <taxon>Chordata</taxon>
        <taxon>Craniata</taxon>
        <taxon>Vertebrata</taxon>
        <taxon>Euteleostomi</taxon>
        <taxon>Actinopterygii</taxon>
        <taxon>Neopterygii</taxon>
        <taxon>Teleostei</taxon>
        <taxon>Ostariophysi</taxon>
        <taxon>Siluriformes</taxon>
        <taxon>Bagridae</taxon>
        <taxon>Hemibagrus</taxon>
    </lineage>
</organism>
<protein>
    <recommendedName>
        <fullName evidence="3">Nonsense-mediated mRNA decay factor SMG9</fullName>
    </recommendedName>
</protein>
<name>A0A9D3SYJ0_9TELE</name>
<dbReference type="InterPro" id="IPR039177">
    <property type="entry name" value="SMG9"/>
</dbReference>
<keyword evidence="4" id="KW-0479">Metal-binding</keyword>
<dbReference type="OrthoDB" id="79514at2759"/>
<dbReference type="GO" id="GO:0000184">
    <property type="term" value="P:nuclear-transcribed mRNA catabolic process, nonsense-mediated decay"/>
    <property type="evidence" value="ECO:0007669"/>
    <property type="project" value="UniProtKB-KW"/>
</dbReference>
<keyword evidence="9" id="KW-1185">Reference proteome</keyword>
<sequence>MAIQVRLKNAAYLGYLNRAGRHLDFCLSIMSESGHSQPGMYGQGRRRRRRRDREPGPPGQNLSGPSRDRDYGPRERRDGSEEPSGPLLQKTPIILAKPPGERAKTSAAVSGAPLEKPIMLIKARDEGGKPGTTPDAAPPMSGSGAAKLEREGQRPTQPVYQIQNRGMASAASTCAVDPVIGQTKLLPPERMKHSIKLVDDQMSWCDSAMEYLRDQTDMLVVGVIGLQGMGKSTIMSLLSANMPEEDQRAYVFKAQTQEIKERGGNQTTGIDFYITQERVIFLDTQPILSPSILDHLINNDRKLPPEYNLPHTYVEMQSLQIAAFLFTVCHVVIAVQDWFTDINLYRFLQTAEMLKPSTPSASHDSVGSSGPDDGSEYYPHLIFLQNKARREDFCPRNLKDMHMVVDKLMAHSHLKYKGMLSMLDCNIFPGLGRDYLENEVNLFLLPILENDGDEVLTRAGSGSAPLFSLLPGYKGHPSFSSLVSKLRSQVLAMPRNQLSHTILTEKNWFHYAARIWDGLTTNPHHWGAVAMEITCNEMAHAVSAEQVRDENTVKDRIECPWHVPKLEASRVEEVLSRGFSDAVCGLCGGHFTFLDHLTEQFIKHTDEVFCRLCPMKFSHINSLALHLKNAHAKYHIFCKSCNMGQHLPKQRTVEADKTLVTPKMTLLDEEVEEVKIENEEVEIAYVKEEEEEIVVGKMEEMEETIAETPEDNKMVNRSLQDHNYFSTQACSSIRENKKNVVLYTSNDNVLVYINKSDPEISPKDTYTESDQQGTPEDDQTTCKAIYDHTYFSFKSLADKSTVPKACSSLCKTTNNVINSSAENTHVFDNKAGTKQDTESTESDQEQEQKNESSDHTYFSRQSLTNHTVLSKQVPSEENILSNQNHGNNVTMTDQETTQCSSIAMLESSQPEYKMKVEENLCEIEPVQEDAGTGECIQRHDHEDSDNLIIDDLVYTSQDDWCSDTVSCTSTGTDDDKDCKSKSWSACQEQNDKNTDQNPHRSKELLLKIVNVVPSPVNAESSEQPLSCHRVNTINKHQNHGTVLNSTAHSLPSSPSTSATQKAPVQVIATGSTSCSQKNKVTCCISNGDQGQVMIPISTGTDKQIGQVQVLSLVQAKEVTQTFSNTTATTTQILLSLQSQGQLTPISTVAQTKSGQIQDLTPLQTKLVPHTPARNSDLTTIVLPQQQPTSGVHLPHPFLHQVSSSVSIPSQTDQLLKSSVPFLDIGSYSPSIQILPSSTGPLKIVAMYVNQSKELALQKRMRQSWRSKAVFPCRQCGAVSRQFSLGVRHRYQHCGPRLHRCQCGRTFHQRMHLLRHQVQHAEATRYVCAACGQMFCGTRQLACHRPLFRIAQSNRKKRASKECRNMFQCYCGHSFTRPAALLWHLLKNSKARKPRLKGLQYITVKID</sequence>
<dbReference type="PANTHER" id="PTHR14270:SF0">
    <property type="entry name" value="NONSENSE-MEDIATED MRNA DECAY FACTOR SMG9"/>
    <property type="match status" value="1"/>
</dbReference>
<evidence type="ECO:0000256" key="6">
    <source>
        <dbReference type="SAM" id="MobiDB-lite"/>
    </source>
</evidence>
<keyword evidence="2" id="KW-0866">Nonsense-mediated mRNA decay</keyword>
<dbReference type="InterPro" id="IPR036236">
    <property type="entry name" value="Znf_C2H2_sf"/>
</dbReference>
<evidence type="ECO:0000256" key="4">
    <source>
        <dbReference type="PROSITE-ProRule" id="PRU00042"/>
    </source>
</evidence>
<comment type="caution">
    <text evidence="8">The sequence shown here is derived from an EMBL/GenBank/DDBJ whole genome shotgun (WGS) entry which is preliminary data.</text>
</comment>
<feature type="region of interest" description="Disordered" evidence="6">
    <location>
        <begin position="124"/>
        <end position="156"/>
    </location>
</feature>
<reference evidence="8 9" key="1">
    <citation type="submission" date="2021-06" db="EMBL/GenBank/DDBJ databases">
        <title>Chromosome-level genome assembly of the red-tail catfish (Hemibagrus wyckioides).</title>
        <authorList>
            <person name="Shao F."/>
        </authorList>
    </citation>
    <scope>NUCLEOTIDE SEQUENCE [LARGE SCALE GENOMIC DNA]</scope>
    <source>
        <strain evidence="8">EC202008001</strain>
        <tissue evidence="8">Blood</tissue>
    </source>
</reference>
<accession>A0A9D3SYJ0</accession>
<feature type="compositionally biased region" description="Basic and acidic residues" evidence="6">
    <location>
        <begin position="757"/>
        <end position="766"/>
    </location>
</feature>
<evidence type="ECO:0000256" key="5">
    <source>
        <dbReference type="SAM" id="Coils"/>
    </source>
</evidence>
<dbReference type="SMART" id="SM00355">
    <property type="entry name" value="ZnF_C2H2"/>
    <property type="match status" value="3"/>
</dbReference>
<feature type="domain" description="C2H2-type" evidence="7">
    <location>
        <begin position="1291"/>
        <end position="1324"/>
    </location>
</feature>
<feature type="region of interest" description="Disordered" evidence="6">
    <location>
        <begin position="821"/>
        <end position="858"/>
    </location>
</feature>
<dbReference type="InterPro" id="IPR013087">
    <property type="entry name" value="Znf_C2H2_type"/>
</dbReference>
<keyword evidence="5" id="KW-0175">Coiled coil</keyword>
<keyword evidence="4" id="KW-0863">Zinc-finger</keyword>
<proteinExistence type="inferred from homology"/>
<dbReference type="EMBL" id="JAHKSW010000001">
    <property type="protein sequence ID" value="KAG7335703.1"/>
    <property type="molecule type" value="Genomic_DNA"/>
</dbReference>
<feature type="compositionally biased region" description="Basic and acidic residues" evidence="6">
    <location>
        <begin position="66"/>
        <end position="80"/>
    </location>
</feature>
<dbReference type="GO" id="GO:0008270">
    <property type="term" value="F:zinc ion binding"/>
    <property type="evidence" value="ECO:0007669"/>
    <property type="project" value="UniProtKB-KW"/>
</dbReference>
<dbReference type="PANTHER" id="PTHR14270">
    <property type="entry name" value="NONSENSE-MEDIATED MRNA DECAY FACTOR SMG9"/>
    <property type="match status" value="1"/>
</dbReference>
<evidence type="ECO:0000313" key="8">
    <source>
        <dbReference type="EMBL" id="KAG7335703.1"/>
    </source>
</evidence>
<feature type="coiled-coil region" evidence="5">
    <location>
        <begin position="664"/>
        <end position="691"/>
    </location>
</feature>
<dbReference type="PROSITE" id="PS00028">
    <property type="entry name" value="ZINC_FINGER_C2H2_1"/>
    <property type="match status" value="1"/>
</dbReference>
<comment type="similarity">
    <text evidence="1">Belongs to the SMG9 family.</text>
</comment>
<feature type="compositionally biased region" description="Basic and acidic residues" evidence="6">
    <location>
        <begin position="825"/>
        <end position="837"/>
    </location>
</feature>
<gene>
    <name evidence="8" type="ORF">KOW79_000396</name>
</gene>
<evidence type="ECO:0000256" key="2">
    <source>
        <dbReference type="ARBA" id="ARBA00023161"/>
    </source>
</evidence>
<evidence type="ECO:0000256" key="1">
    <source>
        <dbReference type="ARBA" id="ARBA00007712"/>
    </source>
</evidence>
<evidence type="ECO:0000259" key="7">
    <source>
        <dbReference type="PROSITE" id="PS50157"/>
    </source>
</evidence>
<dbReference type="PROSITE" id="PS50157">
    <property type="entry name" value="ZINC_FINGER_C2H2_2"/>
    <property type="match status" value="1"/>
</dbReference>
<evidence type="ECO:0000256" key="3">
    <source>
        <dbReference type="ARBA" id="ARBA00029510"/>
    </source>
</evidence>
<feature type="region of interest" description="Disordered" evidence="6">
    <location>
        <begin position="757"/>
        <end position="779"/>
    </location>
</feature>
<dbReference type="Proteomes" id="UP000824219">
    <property type="component" value="Linkage Group LG01"/>
</dbReference>
<dbReference type="SUPFAM" id="SSF57667">
    <property type="entry name" value="beta-beta-alpha zinc fingers"/>
    <property type="match status" value="1"/>
</dbReference>
<evidence type="ECO:0000313" key="9">
    <source>
        <dbReference type="Proteomes" id="UP000824219"/>
    </source>
</evidence>
<dbReference type="Gene3D" id="3.30.160.60">
    <property type="entry name" value="Classic Zinc Finger"/>
    <property type="match status" value="1"/>
</dbReference>
<dbReference type="FunFam" id="3.40.50.300:FF:001272">
    <property type="entry name" value="SMG9 isoform 2"/>
    <property type="match status" value="1"/>
</dbReference>
<keyword evidence="4" id="KW-0862">Zinc</keyword>